<proteinExistence type="predicted"/>
<name>A0A0U1NI98_9RHOB</name>
<organism evidence="1 2">
    <name type="scientific">Nereida ignava</name>
    <dbReference type="NCBI Taxonomy" id="282199"/>
    <lineage>
        <taxon>Bacteria</taxon>
        <taxon>Pseudomonadati</taxon>
        <taxon>Pseudomonadota</taxon>
        <taxon>Alphaproteobacteria</taxon>
        <taxon>Rhodobacterales</taxon>
        <taxon>Roseobacteraceae</taxon>
        <taxon>Nereida</taxon>
    </lineage>
</organism>
<dbReference type="AlphaFoldDB" id="A0A0U1NI98"/>
<dbReference type="STRING" id="282199.GCA_001049735_00492"/>
<dbReference type="EMBL" id="CVQV01000003">
    <property type="protein sequence ID" value="CRK74462.1"/>
    <property type="molecule type" value="Genomic_DNA"/>
</dbReference>
<evidence type="ECO:0000313" key="2">
    <source>
        <dbReference type="Proteomes" id="UP000048949"/>
    </source>
</evidence>
<accession>A0A0U1NI98</accession>
<dbReference type="Proteomes" id="UP000048949">
    <property type="component" value="Unassembled WGS sequence"/>
</dbReference>
<evidence type="ECO:0000313" key="1">
    <source>
        <dbReference type="EMBL" id="CRK74462.1"/>
    </source>
</evidence>
<protein>
    <submittedName>
        <fullName evidence="1">Uncharacterized protein</fullName>
    </submittedName>
</protein>
<reference evidence="1 2" key="1">
    <citation type="submission" date="2015-04" db="EMBL/GenBank/DDBJ databases">
        <authorList>
            <person name="Syromyatnikov M.Y."/>
            <person name="Popov V.N."/>
        </authorList>
    </citation>
    <scope>NUCLEOTIDE SEQUENCE [LARGE SCALE GENOMIC DNA]</scope>
    <source>
        <strain evidence="1 2">CECT 5292</strain>
    </source>
</reference>
<sequence length="139" mass="14217">MSSSSKSANEANMLLQKAARGAGFGVAQARDFGTAASLHLYASRSEVDLIDALKDPVGPITTLPAVIDDLLDPTSDGCGVFTGLALSYFQTATARPTIGRIMMSDGLNAHLNTLAAKTYVPASDASRLAGAGAGLTDND</sequence>
<dbReference type="RefSeq" id="WP_074842043.1">
    <property type="nucleotide sequence ID" value="NZ_JAZETU010000001.1"/>
</dbReference>
<keyword evidence="2" id="KW-1185">Reference proteome</keyword>
<gene>
    <name evidence="1" type="ORF">NIG5292_00492</name>
</gene>